<accession>A0A498HH71</accession>
<name>A0A498HH71_MALDO</name>
<proteinExistence type="predicted"/>
<keyword evidence="3" id="KW-1185">Reference proteome</keyword>
<sequence length="187" mass="21209">MKRKRLLATTSSTSVTSQSRLAITRYYLLWAVWCECADEDVGPLRGWIVTSHIDQRREGNVPYITRLFGNSLASDSIRTPKLSEFEREHSQDRMGDPLGSSHVSSKKQNREGVVGAQSGQYRAGCDIMVSKHLTSPDPDFLRTPRRGPLTVLCHRNVVQLKKTGLRIEVYKPDVKAFPHRHLRILLA</sequence>
<reference evidence="2 3" key="1">
    <citation type="submission" date="2018-10" db="EMBL/GenBank/DDBJ databases">
        <title>A high-quality apple genome assembly.</title>
        <authorList>
            <person name="Hu J."/>
        </authorList>
    </citation>
    <scope>NUCLEOTIDE SEQUENCE [LARGE SCALE GENOMIC DNA]</scope>
    <source>
        <strain evidence="3">cv. HFTH1</strain>
        <tissue evidence="2">Young leaf</tissue>
    </source>
</reference>
<evidence type="ECO:0000256" key="1">
    <source>
        <dbReference type="SAM" id="MobiDB-lite"/>
    </source>
</evidence>
<evidence type="ECO:0000313" key="2">
    <source>
        <dbReference type="EMBL" id="RXH68471.1"/>
    </source>
</evidence>
<evidence type="ECO:0000313" key="3">
    <source>
        <dbReference type="Proteomes" id="UP000290289"/>
    </source>
</evidence>
<feature type="region of interest" description="Disordered" evidence="1">
    <location>
        <begin position="85"/>
        <end position="115"/>
    </location>
</feature>
<dbReference type="Proteomes" id="UP000290289">
    <property type="component" value="Chromosome 17"/>
</dbReference>
<dbReference type="AlphaFoldDB" id="A0A498HH71"/>
<gene>
    <name evidence="2" type="ORF">DVH24_030804</name>
</gene>
<feature type="compositionally biased region" description="Basic and acidic residues" evidence="1">
    <location>
        <begin position="85"/>
        <end position="95"/>
    </location>
</feature>
<dbReference type="EMBL" id="RDQH01000343">
    <property type="protein sequence ID" value="RXH68471.1"/>
    <property type="molecule type" value="Genomic_DNA"/>
</dbReference>
<organism evidence="2 3">
    <name type="scientific">Malus domestica</name>
    <name type="common">Apple</name>
    <name type="synonym">Pyrus malus</name>
    <dbReference type="NCBI Taxonomy" id="3750"/>
    <lineage>
        <taxon>Eukaryota</taxon>
        <taxon>Viridiplantae</taxon>
        <taxon>Streptophyta</taxon>
        <taxon>Embryophyta</taxon>
        <taxon>Tracheophyta</taxon>
        <taxon>Spermatophyta</taxon>
        <taxon>Magnoliopsida</taxon>
        <taxon>eudicotyledons</taxon>
        <taxon>Gunneridae</taxon>
        <taxon>Pentapetalae</taxon>
        <taxon>rosids</taxon>
        <taxon>fabids</taxon>
        <taxon>Rosales</taxon>
        <taxon>Rosaceae</taxon>
        <taxon>Amygdaloideae</taxon>
        <taxon>Maleae</taxon>
        <taxon>Malus</taxon>
    </lineage>
</organism>
<comment type="caution">
    <text evidence="2">The sequence shown here is derived from an EMBL/GenBank/DDBJ whole genome shotgun (WGS) entry which is preliminary data.</text>
</comment>
<protein>
    <submittedName>
        <fullName evidence="2">Uncharacterized protein</fullName>
    </submittedName>
</protein>